<reference evidence="4" key="2">
    <citation type="submission" date="2018-05" db="EMBL/GenBank/DDBJ databases">
        <title>OpunRS2 (Oryza punctata Reference Sequence Version 2).</title>
        <authorList>
            <person name="Zhang J."/>
            <person name="Kudrna D."/>
            <person name="Lee S."/>
            <person name="Talag J."/>
            <person name="Welchert J."/>
            <person name="Wing R.A."/>
        </authorList>
    </citation>
    <scope>NUCLEOTIDE SEQUENCE [LARGE SCALE GENOMIC DNA]</scope>
</reference>
<dbReference type="OMA" id="PPFNYKF"/>
<feature type="region of interest" description="Disordered" evidence="2">
    <location>
        <begin position="337"/>
        <end position="385"/>
    </location>
</feature>
<accession>A0A0E0JSA1</accession>
<evidence type="ECO:0000313" key="5">
    <source>
        <dbReference type="Proteomes" id="UP000026962"/>
    </source>
</evidence>
<feature type="signal peptide" evidence="3">
    <location>
        <begin position="1"/>
        <end position="30"/>
    </location>
</feature>
<evidence type="ECO:0000256" key="2">
    <source>
        <dbReference type="SAM" id="MobiDB-lite"/>
    </source>
</evidence>
<reference evidence="4" key="1">
    <citation type="submission" date="2015-04" db="UniProtKB">
        <authorList>
            <consortium name="EnsemblPlants"/>
        </authorList>
    </citation>
    <scope>IDENTIFICATION</scope>
</reference>
<dbReference type="EnsemblPlants" id="OPUNC01G39380.1">
    <property type="protein sequence ID" value="OPUNC01G39380.1"/>
    <property type="gene ID" value="OPUNC01G39380"/>
</dbReference>
<keyword evidence="1 3" id="KW-0732">Signal</keyword>
<dbReference type="Gramene" id="OPUNC01G39380.1">
    <property type="protein sequence ID" value="OPUNC01G39380.1"/>
    <property type="gene ID" value="OPUNC01G39380"/>
</dbReference>
<feature type="compositionally biased region" description="Low complexity" evidence="2">
    <location>
        <begin position="376"/>
        <end position="385"/>
    </location>
</feature>
<feature type="compositionally biased region" description="Pro residues" evidence="2">
    <location>
        <begin position="352"/>
        <end position="365"/>
    </location>
</feature>
<evidence type="ECO:0000256" key="1">
    <source>
        <dbReference type="ARBA" id="ARBA00022729"/>
    </source>
</evidence>
<dbReference type="PANTHER" id="PTHR33470:SF27">
    <property type="entry name" value="OS01G0899700 PROTEIN"/>
    <property type="match status" value="1"/>
</dbReference>
<sequence length="513" mass="56331">MKFSMRGEPKGIPWLVLAMLIATFAMLGEGTTSLSPPSLSLTPTYVPVIKVIGKVYCYRCFNEAHPEESHGKEHLKGAMVKVTCQANDQALVGFGYTQDNGKYSVSITGLPLSSTYGADSCKVELHSAPGGSDCNVPIELNLSGLSVYSKSNQEVVLQANQVMAFASQKTFGFCSKPHIQPPIFPYNSPPPSPYQYPSPPFNYKFPPLPNQFSPPPFNKFPPPSYPYPSPPKSFYHSPPPYQYTPPNSYQAPPTSYNHPPPPYGYNSPIPPTNKYLPPPYYFNSPPPQYQHSPPANSYVSPPLAHKYPPPPYKSPLVPSPPMPPYYNSPPANHYSPPPYNYGSSPPTYQYSPPLPPKTPKYLPPKVPHEMSPPAHSTSPQPLPSTTTAACRHVIDSTICELLSIPATSKSAIISINGEAPEEINGRHEVYLEKKQDVAISSTDLAVSKQHDPLTNEKENLYIADSYEFSPNAAAELVTLRNGHQGGRDSPEKTKTKTTKKMQPVAMDAAFSRR</sequence>
<dbReference type="Proteomes" id="UP000026962">
    <property type="component" value="Chromosome 1"/>
</dbReference>
<feature type="region of interest" description="Disordered" evidence="2">
    <location>
        <begin position="479"/>
        <end position="513"/>
    </location>
</feature>
<name>A0A0E0JSA1_ORYPU</name>
<protein>
    <recommendedName>
        <fullName evidence="6">Extensin domain-containing protein</fullName>
    </recommendedName>
</protein>
<dbReference type="AlphaFoldDB" id="A0A0E0JSA1"/>
<keyword evidence="5" id="KW-1185">Reference proteome</keyword>
<dbReference type="HOGENOM" id="CLU_040728_0_0_1"/>
<evidence type="ECO:0008006" key="6">
    <source>
        <dbReference type="Google" id="ProtNLM"/>
    </source>
</evidence>
<dbReference type="eggNOG" id="ENOG502QURU">
    <property type="taxonomic scope" value="Eukaryota"/>
</dbReference>
<evidence type="ECO:0000313" key="4">
    <source>
        <dbReference type="EnsemblPlants" id="OPUNC01G39380.1"/>
    </source>
</evidence>
<dbReference type="Pfam" id="PF01190">
    <property type="entry name" value="Pollen_Ole_e_1"/>
    <property type="match status" value="1"/>
</dbReference>
<organism evidence="4">
    <name type="scientific">Oryza punctata</name>
    <name type="common">Red rice</name>
    <dbReference type="NCBI Taxonomy" id="4537"/>
    <lineage>
        <taxon>Eukaryota</taxon>
        <taxon>Viridiplantae</taxon>
        <taxon>Streptophyta</taxon>
        <taxon>Embryophyta</taxon>
        <taxon>Tracheophyta</taxon>
        <taxon>Spermatophyta</taxon>
        <taxon>Magnoliopsida</taxon>
        <taxon>Liliopsida</taxon>
        <taxon>Poales</taxon>
        <taxon>Poaceae</taxon>
        <taxon>BOP clade</taxon>
        <taxon>Oryzoideae</taxon>
        <taxon>Oryzeae</taxon>
        <taxon>Oryzinae</taxon>
        <taxon>Oryza</taxon>
    </lineage>
</organism>
<feature type="chain" id="PRO_5002364277" description="Extensin domain-containing protein" evidence="3">
    <location>
        <begin position="31"/>
        <end position="513"/>
    </location>
</feature>
<feature type="compositionally biased region" description="Low complexity" evidence="2">
    <location>
        <begin position="340"/>
        <end position="351"/>
    </location>
</feature>
<evidence type="ECO:0000256" key="3">
    <source>
        <dbReference type="SAM" id="SignalP"/>
    </source>
</evidence>
<feature type="compositionally biased region" description="Basic and acidic residues" evidence="2">
    <location>
        <begin position="485"/>
        <end position="494"/>
    </location>
</feature>
<dbReference type="STRING" id="4537.A0A0E0JSA1"/>
<proteinExistence type="predicted"/>
<dbReference type="PANTHER" id="PTHR33470">
    <property type="entry name" value="OS01G0164075 PROTEIN"/>
    <property type="match status" value="1"/>
</dbReference>